<dbReference type="NCBIfam" id="TIGR00753">
    <property type="entry name" value="undec_PP_bacA"/>
    <property type="match status" value="1"/>
</dbReference>
<evidence type="ECO:0000256" key="10">
    <source>
        <dbReference type="ARBA" id="ARBA00022989"/>
    </source>
</evidence>
<keyword evidence="9 17" id="KW-0573">Peptidoglycan synthesis</keyword>
<evidence type="ECO:0000256" key="11">
    <source>
        <dbReference type="ARBA" id="ARBA00023136"/>
    </source>
</evidence>
<comment type="function">
    <text evidence="17">Catalyzes the dephosphorylation of undecaprenyl diphosphate (UPP). Confers resistance to bacitracin.</text>
</comment>
<dbReference type="InterPro" id="IPR003824">
    <property type="entry name" value="UppP"/>
</dbReference>
<dbReference type="GO" id="GO:0046677">
    <property type="term" value="P:response to antibiotic"/>
    <property type="evidence" value="ECO:0007669"/>
    <property type="project" value="UniProtKB-UniRule"/>
</dbReference>
<evidence type="ECO:0000256" key="14">
    <source>
        <dbReference type="ARBA" id="ARBA00032707"/>
    </source>
</evidence>
<keyword evidence="7 17" id="KW-0378">Hydrolase</keyword>
<evidence type="ECO:0000256" key="17">
    <source>
        <dbReference type="HAMAP-Rule" id="MF_01006"/>
    </source>
</evidence>
<evidence type="ECO:0000256" key="13">
    <source>
        <dbReference type="ARBA" id="ARBA00023316"/>
    </source>
</evidence>
<dbReference type="PANTHER" id="PTHR30622:SF3">
    <property type="entry name" value="UNDECAPRENYL-DIPHOSPHATASE"/>
    <property type="match status" value="1"/>
</dbReference>
<dbReference type="GO" id="GO:0005886">
    <property type="term" value="C:plasma membrane"/>
    <property type="evidence" value="ECO:0007669"/>
    <property type="project" value="UniProtKB-SubCell"/>
</dbReference>
<dbReference type="GO" id="GO:0008360">
    <property type="term" value="P:regulation of cell shape"/>
    <property type="evidence" value="ECO:0007669"/>
    <property type="project" value="UniProtKB-KW"/>
</dbReference>
<feature type="transmembrane region" description="Helical" evidence="17">
    <location>
        <begin position="197"/>
        <end position="217"/>
    </location>
</feature>
<keyword evidence="6 17" id="KW-0812">Transmembrane</keyword>
<keyword evidence="10 17" id="KW-1133">Transmembrane helix</keyword>
<evidence type="ECO:0000256" key="15">
    <source>
        <dbReference type="ARBA" id="ARBA00032932"/>
    </source>
</evidence>
<accession>A0A9D1SFQ7</accession>
<keyword evidence="5 17" id="KW-1003">Cell membrane</keyword>
<sequence>MDIAEILKIILFGIVEGITEWLPVSSTGHLILADAFLPLQQSDAFKEMFNVVIQLGAILAVVVLFWNKLFPFQRKDKTQPVVQKSILRLWGKIIVACIPAGVVGILFDDFLEEHLHTPLVIAAMLILYGIAFLVVEDKNKNRVFRVQTTDEIDWKTALIIGAFQVLSLIPGTSRSGVTILGAILIGVARPAAAEFTFFLSVPVMFGASFIKILKFILENGGFSGAEVFALLLGSAVAFAVSLLAIGFLMSFVKKHSFKPFGWYRIALGVLVICILVLPKVLA</sequence>
<dbReference type="GO" id="GO:0009252">
    <property type="term" value="P:peptidoglycan biosynthetic process"/>
    <property type="evidence" value="ECO:0007669"/>
    <property type="project" value="UniProtKB-KW"/>
</dbReference>
<feature type="transmembrane region" description="Helical" evidence="17">
    <location>
        <begin position="156"/>
        <end position="185"/>
    </location>
</feature>
<evidence type="ECO:0000256" key="3">
    <source>
        <dbReference type="ARBA" id="ARBA00012374"/>
    </source>
</evidence>
<organism evidence="18 19">
    <name type="scientific">Candidatus Scatosoma pullistercoris</name>
    <dbReference type="NCBI Taxonomy" id="2840934"/>
    <lineage>
        <taxon>Bacteria</taxon>
        <taxon>Bacillati</taxon>
        <taxon>Bacillota</taxon>
        <taxon>Clostridia</taxon>
        <taxon>Candidatus Scatosoma</taxon>
    </lineage>
</organism>
<dbReference type="HAMAP" id="MF_01006">
    <property type="entry name" value="Undec_diphosphatase"/>
    <property type="match status" value="1"/>
</dbReference>
<evidence type="ECO:0000256" key="9">
    <source>
        <dbReference type="ARBA" id="ARBA00022984"/>
    </source>
</evidence>
<comment type="catalytic activity">
    <reaction evidence="16 17">
        <text>di-trans,octa-cis-undecaprenyl diphosphate + H2O = di-trans,octa-cis-undecaprenyl phosphate + phosphate + H(+)</text>
        <dbReference type="Rhea" id="RHEA:28094"/>
        <dbReference type="ChEBI" id="CHEBI:15377"/>
        <dbReference type="ChEBI" id="CHEBI:15378"/>
        <dbReference type="ChEBI" id="CHEBI:43474"/>
        <dbReference type="ChEBI" id="CHEBI:58405"/>
        <dbReference type="ChEBI" id="CHEBI:60392"/>
        <dbReference type="EC" id="3.6.1.27"/>
    </reaction>
</comment>
<dbReference type="NCBIfam" id="NF001391">
    <property type="entry name" value="PRK00281.1-5"/>
    <property type="match status" value="1"/>
</dbReference>
<evidence type="ECO:0000256" key="6">
    <source>
        <dbReference type="ARBA" id="ARBA00022692"/>
    </source>
</evidence>
<evidence type="ECO:0000313" key="18">
    <source>
        <dbReference type="EMBL" id="HIU58714.1"/>
    </source>
</evidence>
<comment type="caution">
    <text evidence="18">The sequence shown here is derived from an EMBL/GenBank/DDBJ whole genome shotgun (WGS) entry which is preliminary data.</text>
</comment>
<dbReference type="EC" id="3.6.1.27" evidence="3 17"/>
<keyword evidence="8 17" id="KW-0133">Cell shape</keyword>
<protein>
    <recommendedName>
        <fullName evidence="4 17">Undecaprenyl-diphosphatase</fullName>
        <ecNumber evidence="3 17">3.6.1.27</ecNumber>
    </recommendedName>
    <alternativeName>
        <fullName evidence="15 17">Bacitracin resistance protein</fullName>
    </alternativeName>
    <alternativeName>
        <fullName evidence="14 17">Undecaprenyl pyrophosphate phosphatase</fullName>
    </alternativeName>
</protein>
<comment type="subcellular location">
    <subcellularLocation>
        <location evidence="1 17">Cell membrane</location>
        <topology evidence="1 17">Multi-pass membrane protein</topology>
    </subcellularLocation>
</comment>
<dbReference type="GO" id="GO:0050380">
    <property type="term" value="F:undecaprenyl-diphosphatase activity"/>
    <property type="evidence" value="ECO:0007669"/>
    <property type="project" value="UniProtKB-UniRule"/>
</dbReference>
<dbReference type="NCBIfam" id="NF001390">
    <property type="entry name" value="PRK00281.1-4"/>
    <property type="match status" value="1"/>
</dbReference>
<feature type="transmembrane region" description="Helical" evidence="17">
    <location>
        <begin position="119"/>
        <end position="135"/>
    </location>
</feature>
<comment type="miscellaneous">
    <text evidence="17">Bacitracin is thought to be involved in the inhibition of peptidoglycan synthesis by sequestering undecaprenyl diphosphate, thereby reducing the pool of lipid carrier available.</text>
</comment>
<keyword evidence="13 17" id="KW-0961">Cell wall biogenesis/degradation</keyword>
<reference evidence="18" key="1">
    <citation type="submission" date="2020-10" db="EMBL/GenBank/DDBJ databases">
        <authorList>
            <person name="Gilroy R."/>
        </authorList>
    </citation>
    <scope>NUCLEOTIDE SEQUENCE</scope>
    <source>
        <strain evidence="18">11687</strain>
    </source>
</reference>
<evidence type="ECO:0000256" key="5">
    <source>
        <dbReference type="ARBA" id="ARBA00022475"/>
    </source>
</evidence>
<evidence type="ECO:0000256" key="1">
    <source>
        <dbReference type="ARBA" id="ARBA00004651"/>
    </source>
</evidence>
<dbReference type="Pfam" id="PF02673">
    <property type="entry name" value="BacA"/>
    <property type="match status" value="1"/>
</dbReference>
<dbReference type="AlphaFoldDB" id="A0A9D1SFQ7"/>
<evidence type="ECO:0000256" key="12">
    <source>
        <dbReference type="ARBA" id="ARBA00023251"/>
    </source>
</evidence>
<feature type="transmembrane region" description="Helical" evidence="17">
    <location>
        <begin position="87"/>
        <end position="107"/>
    </location>
</feature>
<evidence type="ECO:0000256" key="7">
    <source>
        <dbReference type="ARBA" id="ARBA00022801"/>
    </source>
</evidence>
<feature type="transmembrane region" description="Helical" evidence="17">
    <location>
        <begin position="261"/>
        <end position="281"/>
    </location>
</feature>
<gene>
    <name evidence="17" type="primary">uppP</name>
    <name evidence="18" type="ORF">IAC57_01300</name>
</gene>
<dbReference type="EMBL" id="DVMZ01000036">
    <property type="protein sequence ID" value="HIU58714.1"/>
    <property type="molecule type" value="Genomic_DNA"/>
</dbReference>
<evidence type="ECO:0000256" key="2">
    <source>
        <dbReference type="ARBA" id="ARBA00010621"/>
    </source>
</evidence>
<comment type="similarity">
    <text evidence="2 17">Belongs to the UppP family.</text>
</comment>
<evidence type="ECO:0000256" key="8">
    <source>
        <dbReference type="ARBA" id="ARBA00022960"/>
    </source>
</evidence>
<keyword evidence="11 17" id="KW-0472">Membrane</keyword>
<proteinExistence type="inferred from homology"/>
<dbReference type="Proteomes" id="UP000824081">
    <property type="component" value="Unassembled WGS sequence"/>
</dbReference>
<evidence type="ECO:0000256" key="16">
    <source>
        <dbReference type="ARBA" id="ARBA00047594"/>
    </source>
</evidence>
<feature type="transmembrane region" description="Helical" evidence="17">
    <location>
        <begin position="48"/>
        <end position="66"/>
    </location>
</feature>
<evidence type="ECO:0000313" key="19">
    <source>
        <dbReference type="Proteomes" id="UP000824081"/>
    </source>
</evidence>
<keyword evidence="12 17" id="KW-0046">Antibiotic resistance</keyword>
<evidence type="ECO:0000256" key="4">
    <source>
        <dbReference type="ARBA" id="ARBA00021581"/>
    </source>
</evidence>
<dbReference type="PANTHER" id="PTHR30622">
    <property type="entry name" value="UNDECAPRENYL-DIPHOSPHATASE"/>
    <property type="match status" value="1"/>
</dbReference>
<name>A0A9D1SFQ7_9FIRM</name>
<reference evidence="18" key="2">
    <citation type="journal article" date="2021" name="PeerJ">
        <title>Extensive microbial diversity within the chicken gut microbiome revealed by metagenomics and culture.</title>
        <authorList>
            <person name="Gilroy R."/>
            <person name="Ravi A."/>
            <person name="Getino M."/>
            <person name="Pursley I."/>
            <person name="Horton D.L."/>
            <person name="Alikhan N.F."/>
            <person name="Baker D."/>
            <person name="Gharbi K."/>
            <person name="Hall N."/>
            <person name="Watson M."/>
            <person name="Adriaenssens E.M."/>
            <person name="Foster-Nyarko E."/>
            <person name="Jarju S."/>
            <person name="Secka A."/>
            <person name="Antonio M."/>
            <person name="Oren A."/>
            <person name="Chaudhuri R.R."/>
            <person name="La Ragione R."/>
            <person name="Hildebrand F."/>
            <person name="Pallen M.J."/>
        </authorList>
    </citation>
    <scope>NUCLEOTIDE SEQUENCE</scope>
    <source>
        <strain evidence="18">11687</strain>
    </source>
</reference>
<feature type="transmembrane region" description="Helical" evidence="17">
    <location>
        <begin position="229"/>
        <end position="249"/>
    </location>
</feature>
<dbReference type="GO" id="GO:0071555">
    <property type="term" value="P:cell wall organization"/>
    <property type="evidence" value="ECO:0007669"/>
    <property type="project" value="UniProtKB-KW"/>
</dbReference>